<protein>
    <submittedName>
        <fullName evidence="1">Uncharacterized protein</fullName>
    </submittedName>
</protein>
<accession>A0A6L2LM45</accession>
<proteinExistence type="predicted"/>
<sequence>CGGVVAAVVGVGDDVDVVIAGCGCSVEGGGGEGVAAVGVDEGGSGGAGGKWGGGSYRSGHGKCLWGSPKTLAGKVFRRRWWLAVASWWPAVVAGNNREREGQHKSHGLMLGNGLGLQGSSLKLEKGQKNQEKRGRKFWAGTLCNAQCFKRRNDRDGILLENLLVGSLGLTRTNFNDCKNAHIKRKVKQRLKRLDHKVAAYPNGYDPLA</sequence>
<name>A0A6L2LM45_TANCI</name>
<dbReference type="AlphaFoldDB" id="A0A6L2LM45"/>
<dbReference type="EMBL" id="BKCJ010004724">
    <property type="protein sequence ID" value="GEU62738.1"/>
    <property type="molecule type" value="Genomic_DNA"/>
</dbReference>
<reference evidence="1" key="1">
    <citation type="journal article" date="2019" name="Sci. Rep.">
        <title>Draft genome of Tanacetum cinerariifolium, the natural source of mosquito coil.</title>
        <authorList>
            <person name="Yamashiro T."/>
            <person name="Shiraishi A."/>
            <person name="Satake H."/>
            <person name="Nakayama K."/>
        </authorList>
    </citation>
    <scope>NUCLEOTIDE SEQUENCE</scope>
</reference>
<comment type="caution">
    <text evidence="1">The sequence shown here is derived from an EMBL/GenBank/DDBJ whole genome shotgun (WGS) entry which is preliminary data.</text>
</comment>
<organism evidence="1">
    <name type="scientific">Tanacetum cinerariifolium</name>
    <name type="common">Dalmatian daisy</name>
    <name type="synonym">Chrysanthemum cinerariifolium</name>
    <dbReference type="NCBI Taxonomy" id="118510"/>
    <lineage>
        <taxon>Eukaryota</taxon>
        <taxon>Viridiplantae</taxon>
        <taxon>Streptophyta</taxon>
        <taxon>Embryophyta</taxon>
        <taxon>Tracheophyta</taxon>
        <taxon>Spermatophyta</taxon>
        <taxon>Magnoliopsida</taxon>
        <taxon>eudicotyledons</taxon>
        <taxon>Gunneridae</taxon>
        <taxon>Pentapetalae</taxon>
        <taxon>asterids</taxon>
        <taxon>campanulids</taxon>
        <taxon>Asterales</taxon>
        <taxon>Asteraceae</taxon>
        <taxon>Asteroideae</taxon>
        <taxon>Anthemideae</taxon>
        <taxon>Anthemidinae</taxon>
        <taxon>Tanacetum</taxon>
    </lineage>
</organism>
<feature type="non-terminal residue" evidence="1">
    <location>
        <position position="1"/>
    </location>
</feature>
<gene>
    <name evidence="1" type="ORF">Tci_034716</name>
</gene>
<evidence type="ECO:0000313" key="1">
    <source>
        <dbReference type="EMBL" id="GEU62738.1"/>
    </source>
</evidence>